<keyword evidence="3" id="KW-1185">Reference proteome</keyword>
<sequence length="114" mass="13274">GRASPPWARTSRRPENNGRRNPQHALIHLSLESKYGLLDNSVSNYRILRGLKNGIGIINWFLNVQMVQAWRLYRRVGKLKNVRKGKQAKEILFSLLKIDVGLHPQYLTDYHTKK</sequence>
<name>A0A7T8KBR0_CALRO</name>
<dbReference type="AlphaFoldDB" id="A0A7T8KBR0"/>
<evidence type="ECO:0000313" key="2">
    <source>
        <dbReference type="EMBL" id="QQP52978.1"/>
    </source>
</evidence>
<accession>A0A7T8KBR0</accession>
<dbReference type="OrthoDB" id="122438at2759"/>
<feature type="non-terminal residue" evidence="2">
    <location>
        <position position="1"/>
    </location>
</feature>
<dbReference type="EMBL" id="CP045892">
    <property type="protein sequence ID" value="QQP52978.1"/>
    <property type="molecule type" value="Genomic_DNA"/>
</dbReference>
<dbReference type="Proteomes" id="UP000595437">
    <property type="component" value="Chromosome 3"/>
</dbReference>
<proteinExistence type="predicted"/>
<reference evidence="3" key="1">
    <citation type="submission" date="2021-01" db="EMBL/GenBank/DDBJ databases">
        <title>Caligus Genome Assembly.</title>
        <authorList>
            <person name="Gallardo-Escarate C."/>
        </authorList>
    </citation>
    <scope>NUCLEOTIDE SEQUENCE [LARGE SCALE GENOMIC DNA]</scope>
</reference>
<organism evidence="2 3">
    <name type="scientific">Caligus rogercresseyi</name>
    <name type="common">Sea louse</name>
    <dbReference type="NCBI Taxonomy" id="217165"/>
    <lineage>
        <taxon>Eukaryota</taxon>
        <taxon>Metazoa</taxon>
        <taxon>Ecdysozoa</taxon>
        <taxon>Arthropoda</taxon>
        <taxon>Crustacea</taxon>
        <taxon>Multicrustacea</taxon>
        <taxon>Hexanauplia</taxon>
        <taxon>Copepoda</taxon>
        <taxon>Siphonostomatoida</taxon>
        <taxon>Caligidae</taxon>
        <taxon>Caligus</taxon>
    </lineage>
</organism>
<gene>
    <name evidence="2" type="ORF">FKW44_005292</name>
</gene>
<evidence type="ECO:0000256" key="1">
    <source>
        <dbReference type="SAM" id="MobiDB-lite"/>
    </source>
</evidence>
<evidence type="ECO:0000313" key="3">
    <source>
        <dbReference type="Proteomes" id="UP000595437"/>
    </source>
</evidence>
<feature type="region of interest" description="Disordered" evidence="1">
    <location>
        <begin position="1"/>
        <end position="22"/>
    </location>
</feature>
<protein>
    <submittedName>
        <fullName evidence="2">PiggyBac transposable elementderived protein 3like</fullName>
    </submittedName>
</protein>